<reference evidence="2 3" key="1">
    <citation type="journal article" date="2019" name="Int. J. Syst. Evol. Microbiol.">
        <title>The Global Catalogue of Microorganisms (GCM) 10K type strain sequencing project: providing services to taxonomists for standard genome sequencing and annotation.</title>
        <authorList>
            <consortium name="The Broad Institute Genomics Platform"/>
            <consortium name="The Broad Institute Genome Sequencing Center for Infectious Disease"/>
            <person name="Wu L."/>
            <person name="Ma J."/>
        </authorList>
    </citation>
    <scope>NUCLEOTIDE SEQUENCE [LARGE SCALE GENOMIC DNA]</scope>
    <source>
        <strain evidence="2 3">JCM 15134</strain>
    </source>
</reference>
<dbReference type="PANTHER" id="PTHR37417">
    <property type="entry name" value="67 KDA MYOSIN-CROSS-REACTIVE ANTIGEN FAMILY PROTEIN (AFU_ORTHOLOGUE AFUA_5G09970)"/>
    <property type="match status" value="1"/>
</dbReference>
<organism evidence="2 3">
    <name type="scientific">Marinobacterium maritimum</name>
    <dbReference type="NCBI Taxonomy" id="500162"/>
    <lineage>
        <taxon>Bacteria</taxon>
        <taxon>Pseudomonadati</taxon>
        <taxon>Pseudomonadota</taxon>
        <taxon>Gammaproteobacteria</taxon>
        <taxon>Oceanospirillales</taxon>
        <taxon>Oceanospirillaceae</taxon>
        <taxon>Marinobacterium</taxon>
    </lineage>
</organism>
<dbReference type="Pfam" id="PF06100">
    <property type="entry name" value="MCRA"/>
    <property type="match status" value="1"/>
</dbReference>
<keyword evidence="1" id="KW-1133">Transmembrane helix</keyword>
<keyword evidence="1" id="KW-0472">Membrane</keyword>
<dbReference type="NCBIfam" id="NF010584">
    <property type="entry name" value="PRK13977.1"/>
    <property type="match status" value="1"/>
</dbReference>
<feature type="transmembrane region" description="Helical" evidence="1">
    <location>
        <begin position="12"/>
        <end position="31"/>
    </location>
</feature>
<dbReference type="Gene3D" id="3.30.9.80">
    <property type="match status" value="1"/>
</dbReference>
<dbReference type="InterPro" id="IPR010354">
    <property type="entry name" value="Oleate_hydratase"/>
</dbReference>
<sequence>MQRGKNRNPKDSRVYLIGSGIASLASAAYLIKDAGVPGGNIRILEQNHVLGGALDGAGDPDNGFLIRGGRMHEEHFVCYWDLLSNIPSYDDPSVSVKDESFEFNTRYVAHAQARLLKKGKRLDVSSFGLSFKDKADLLELTFSSEASLDSLRIEDWFTDAFFTTHFWYLWSTMFAFQKWSSVAVMRRYMKRFIHLLEGMPRLGGVMRTKYNQYHSVVIPLVRYLEGLGVHFDTRTQVQNIDFDLSGDQKTAKAVHIINSCGDHKRIGLSNKDYVFITNGSITESSANGSWTEVPVLKDKASSGAWMLWEKIAVKDKAFGNPGVFSDNINLQKWYSFTATLKDDTFHDYMEEFSGNLSGTGGLVTMTDSSWLMSIVIARQPHFPNQPKDVKVFWGYGLYPDNEGDYIRKKMSECNGKEILEELWYHLRIQNLMKPVVDAGKVNCIPVSMPFIDSLFMPCAKGDRPEVLPQGATNFAFLGQFAEVPKDCVFTVEYSVRCAQTAVYGLFETGKEVLPVYDSIHQPDVLIKAVKAINR</sequence>
<dbReference type="PANTHER" id="PTHR37417:SF3">
    <property type="entry name" value="MYOSIN-CROSSREACTIVE PROTEIN"/>
    <property type="match status" value="1"/>
</dbReference>
<dbReference type="Gene3D" id="3.50.50.60">
    <property type="entry name" value="FAD/NAD(P)-binding domain"/>
    <property type="match status" value="2"/>
</dbReference>
<dbReference type="Proteomes" id="UP001499915">
    <property type="component" value="Unassembled WGS sequence"/>
</dbReference>
<gene>
    <name evidence="2" type="ORF">GCM10009104_29290</name>
</gene>
<accession>A0ABN1I9E5</accession>
<proteinExistence type="predicted"/>
<name>A0ABN1I9E5_9GAMM</name>
<evidence type="ECO:0000313" key="2">
    <source>
        <dbReference type="EMBL" id="GAA0698838.1"/>
    </source>
</evidence>
<comment type="caution">
    <text evidence="2">The sequence shown here is derived from an EMBL/GenBank/DDBJ whole genome shotgun (WGS) entry which is preliminary data.</text>
</comment>
<dbReference type="EMBL" id="BAAAET010000004">
    <property type="protein sequence ID" value="GAA0698838.1"/>
    <property type="molecule type" value="Genomic_DNA"/>
</dbReference>
<evidence type="ECO:0000313" key="3">
    <source>
        <dbReference type="Proteomes" id="UP001499915"/>
    </source>
</evidence>
<keyword evidence="3" id="KW-1185">Reference proteome</keyword>
<protein>
    <submittedName>
        <fullName evidence="2">Oleate hydratase</fullName>
    </submittedName>
</protein>
<dbReference type="RefSeq" id="WP_343807566.1">
    <property type="nucleotide sequence ID" value="NZ_BAAAET010000004.1"/>
</dbReference>
<evidence type="ECO:0000256" key="1">
    <source>
        <dbReference type="SAM" id="Phobius"/>
    </source>
</evidence>
<keyword evidence="1" id="KW-0812">Transmembrane</keyword>
<dbReference type="InterPro" id="IPR036188">
    <property type="entry name" value="FAD/NAD-bd_sf"/>
</dbReference>
<dbReference type="SUPFAM" id="SSF51905">
    <property type="entry name" value="FAD/NAD(P)-binding domain"/>
    <property type="match status" value="1"/>
</dbReference>